<keyword evidence="4" id="KW-1185">Reference proteome</keyword>
<dbReference type="Pfam" id="PF00535">
    <property type="entry name" value="Glycos_transf_2"/>
    <property type="match status" value="1"/>
</dbReference>
<dbReference type="SUPFAM" id="SSF53448">
    <property type="entry name" value="Nucleotide-diphospho-sugar transferases"/>
    <property type="match status" value="1"/>
</dbReference>
<keyword evidence="1" id="KW-0472">Membrane</keyword>
<dbReference type="GO" id="GO:0016740">
    <property type="term" value="F:transferase activity"/>
    <property type="evidence" value="ECO:0007669"/>
    <property type="project" value="UniProtKB-KW"/>
</dbReference>
<accession>A0A345HEC8</accession>
<feature type="domain" description="Glycosyltransferase 2-like" evidence="2">
    <location>
        <begin position="18"/>
        <end position="115"/>
    </location>
</feature>
<dbReference type="InterPro" id="IPR029044">
    <property type="entry name" value="Nucleotide-diphossugar_trans"/>
</dbReference>
<dbReference type="AlphaFoldDB" id="A0A345HEC8"/>
<dbReference type="InterPro" id="IPR001173">
    <property type="entry name" value="Glyco_trans_2-like"/>
</dbReference>
<evidence type="ECO:0000259" key="2">
    <source>
        <dbReference type="Pfam" id="PF00535"/>
    </source>
</evidence>
<name>A0A345HEC8_9FLAO</name>
<dbReference type="Gene3D" id="3.90.550.10">
    <property type="entry name" value="Spore Coat Polysaccharide Biosynthesis Protein SpsA, Chain A"/>
    <property type="match status" value="1"/>
</dbReference>
<dbReference type="KEGG" id="fat:DVK85_12150"/>
<protein>
    <submittedName>
        <fullName evidence="3">Glycosyltransferase family 2 protein</fullName>
    </submittedName>
</protein>
<dbReference type="EMBL" id="CP031188">
    <property type="protein sequence ID" value="AXG74938.1"/>
    <property type="molecule type" value="Genomic_DNA"/>
</dbReference>
<proteinExistence type="predicted"/>
<evidence type="ECO:0000313" key="3">
    <source>
        <dbReference type="EMBL" id="AXG74938.1"/>
    </source>
</evidence>
<dbReference type="CDD" id="cd00761">
    <property type="entry name" value="Glyco_tranf_GTA_type"/>
    <property type="match status" value="1"/>
</dbReference>
<evidence type="ECO:0000256" key="1">
    <source>
        <dbReference type="SAM" id="Phobius"/>
    </source>
</evidence>
<dbReference type="Proteomes" id="UP000253951">
    <property type="component" value="Chromosome"/>
</dbReference>
<evidence type="ECO:0000313" key="4">
    <source>
        <dbReference type="Proteomes" id="UP000253951"/>
    </source>
</evidence>
<sequence length="257" mass="29950">MNRNSTDFLIPMFPFTHYSDFNILIVNQTTPDNIIISNYITVKIINVFEKGLSKSRNLALDNVDSKLCVIVDDDVEFKEDFEKNILNTFNAEPDAALISFRVETKLGKLYKKYPEHRKIDLKATDRLNIMSIEMVLNKPVIDKYNIRFNEMFGLGAKFEMGEEAIFIDRLYKNKLKIVMEPKVIVTHENDTTHTKIDLSNKYYVQGALFTALYAGNYLLWVFLKILFELKQHKIKINQVHKAIRAAIDGRKDFLNIK</sequence>
<reference evidence="3 4" key="1">
    <citation type="submission" date="2018-07" db="EMBL/GenBank/DDBJ databases">
        <title>Complete genome sequence of Flavobacterium arcticum type strain SM1502T.</title>
        <authorList>
            <person name="Li Y."/>
            <person name="Li D.-D."/>
        </authorList>
    </citation>
    <scope>NUCLEOTIDE SEQUENCE [LARGE SCALE GENOMIC DNA]</scope>
    <source>
        <strain evidence="3 4">SM1502</strain>
    </source>
</reference>
<feature type="transmembrane region" description="Helical" evidence="1">
    <location>
        <begin position="202"/>
        <end position="227"/>
    </location>
</feature>
<keyword evidence="3" id="KW-0808">Transferase</keyword>
<keyword evidence="1" id="KW-0812">Transmembrane</keyword>
<organism evidence="3 4">
    <name type="scientific">Flavobacterium arcticum</name>
    <dbReference type="NCBI Taxonomy" id="1784713"/>
    <lineage>
        <taxon>Bacteria</taxon>
        <taxon>Pseudomonadati</taxon>
        <taxon>Bacteroidota</taxon>
        <taxon>Flavobacteriia</taxon>
        <taxon>Flavobacteriales</taxon>
        <taxon>Flavobacteriaceae</taxon>
        <taxon>Flavobacterium</taxon>
    </lineage>
</organism>
<keyword evidence="1" id="KW-1133">Transmembrane helix</keyword>
<gene>
    <name evidence="3" type="ORF">DVK85_12150</name>
</gene>